<dbReference type="PROSITE" id="PS50093">
    <property type="entry name" value="PKD"/>
    <property type="match status" value="1"/>
</dbReference>
<dbReference type="SUPFAM" id="SSF82171">
    <property type="entry name" value="DPP6 N-terminal domain-like"/>
    <property type="match status" value="1"/>
</dbReference>
<dbReference type="STRING" id="1434700.SAMN06296427_1221"/>
<dbReference type="InterPro" id="IPR035986">
    <property type="entry name" value="PKD_dom_sf"/>
</dbReference>
<protein>
    <submittedName>
        <fullName evidence="2">PKD domain-containing protein</fullName>
    </submittedName>
</protein>
<dbReference type="Gene3D" id="2.60.40.10">
    <property type="entry name" value="Immunoglobulins"/>
    <property type="match status" value="1"/>
</dbReference>
<sequence>MRNTYIIIAFLISIGIQAQLQTTHWYFGNRAGLNFSSGISVNDPQGLINSMEGCASISDECGNLLFYTDGIKVYTRNHNAVMPNGYPLYGHSSSSQASVIVPNPGNANIYYIFTVDGGDGVYGPYETTNKGMNYSIVDMSLNGGNGEVIQRNVPLALLNGKQKSSEKLTAVKMADGSGYWVLTHFVDSYYAFKVTANGVDSQPVVSKIGVYIHQDDHNENGEFVGEIDRGCIKISPDGTKIAVAHDIGGPYTSGLRGALAVYNFDNVTGIVSNQLLYDDSFSYYGVEFSPDSQILYATFFNDTENFLAQYDLSANSKYIIASNAGLNTIQLGLDNKIYCAKEFKPYLSIIHNPNEFYNPMNGDNPDFELDGIYVGETGGQGRSRLGLPNFVSSFFTNGVYFNGKFLVNGNEEGAIKYCVNEELMFTPDICGLTIENYAWDFGDGTTSTLQNPLHTYTNIGIYTVTLIVTASGGQSNTFTMQIEIVPPPAVQNAELKECLDLNGAEVEFDLTES</sequence>
<evidence type="ECO:0000313" key="3">
    <source>
        <dbReference type="Proteomes" id="UP000192393"/>
    </source>
</evidence>
<evidence type="ECO:0000313" key="2">
    <source>
        <dbReference type="EMBL" id="SMC93039.1"/>
    </source>
</evidence>
<evidence type="ECO:0000259" key="1">
    <source>
        <dbReference type="PROSITE" id="PS50093"/>
    </source>
</evidence>
<accession>A0A1W2D6H4</accession>
<feature type="domain" description="PKD" evidence="1">
    <location>
        <begin position="419"/>
        <end position="484"/>
    </location>
</feature>
<dbReference type="InterPro" id="IPR022409">
    <property type="entry name" value="PKD/Chitinase_dom"/>
</dbReference>
<dbReference type="SMART" id="SM00089">
    <property type="entry name" value="PKD"/>
    <property type="match status" value="1"/>
</dbReference>
<dbReference type="SUPFAM" id="SSF49299">
    <property type="entry name" value="PKD domain"/>
    <property type="match status" value="1"/>
</dbReference>
<reference evidence="3" key="1">
    <citation type="submission" date="2017-04" db="EMBL/GenBank/DDBJ databases">
        <authorList>
            <person name="Varghese N."/>
            <person name="Submissions S."/>
        </authorList>
    </citation>
    <scope>NUCLEOTIDE SEQUENCE [LARGE SCALE GENOMIC DNA]</scope>
    <source>
        <strain evidence="3">CGMCC 1.12708</strain>
    </source>
</reference>
<dbReference type="Pfam" id="PF18911">
    <property type="entry name" value="PKD_4"/>
    <property type="match status" value="1"/>
</dbReference>
<dbReference type="OrthoDB" id="9765926at2"/>
<gene>
    <name evidence="2" type="ORF">SAMN06296427_1221</name>
</gene>
<dbReference type="CDD" id="cd00146">
    <property type="entry name" value="PKD"/>
    <property type="match status" value="1"/>
</dbReference>
<proteinExistence type="predicted"/>
<dbReference type="Proteomes" id="UP000192393">
    <property type="component" value="Unassembled WGS sequence"/>
</dbReference>
<keyword evidence="3" id="KW-1185">Reference proteome</keyword>
<dbReference type="EMBL" id="FWXS01000022">
    <property type="protein sequence ID" value="SMC93039.1"/>
    <property type="molecule type" value="Genomic_DNA"/>
</dbReference>
<dbReference type="InterPro" id="IPR013783">
    <property type="entry name" value="Ig-like_fold"/>
</dbReference>
<dbReference type="RefSeq" id="WP_159447507.1">
    <property type="nucleotide sequence ID" value="NZ_FWXS01000022.1"/>
</dbReference>
<name>A0A1W2D6H4_9FLAO</name>
<feature type="non-terminal residue" evidence="2">
    <location>
        <position position="513"/>
    </location>
</feature>
<organism evidence="2 3">
    <name type="scientific">Moheibacter sediminis</name>
    <dbReference type="NCBI Taxonomy" id="1434700"/>
    <lineage>
        <taxon>Bacteria</taxon>
        <taxon>Pseudomonadati</taxon>
        <taxon>Bacteroidota</taxon>
        <taxon>Flavobacteriia</taxon>
        <taxon>Flavobacteriales</taxon>
        <taxon>Weeksellaceae</taxon>
        <taxon>Moheibacter</taxon>
    </lineage>
</organism>
<dbReference type="InterPro" id="IPR000601">
    <property type="entry name" value="PKD_dom"/>
</dbReference>
<dbReference type="AlphaFoldDB" id="A0A1W2D6H4"/>